<organism evidence="1 2">
    <name type="scientific">Eretmocerus hayati</name>
    <dbReference type="NCBI Taxonomy" id="131215"/>
    <lineage>
        <taxon>Eukaryota</taxon>
        <taxon>Metazoa</taxon>
        <taxon>Ecdysozoa</taxon>
        <taxon>Arthropoda</taxon>
        <taxon>Hexapoda</taxon>
        <taxon>Insecta</taxon>
        <taxon>Pterygota</taxon>
        <taxon>Neoptera</taxon>
        <taxon>Endopterygota</taxon>
        <taxon>Hymenoptera</taxon>
        <taxon>Apocrita</taxon>
        <taxon>Proctotrupomorpha</taxon>
        <taxon>Chalcidoidea</taxon>
        <taxon>Aphelinidae</taxon>
        <taxon>Aphelininae</taxon>
        <taxon>Eretmocerus</taxon>
    </lineage>
</organism>
<comment type="caution">
    <text evidence="1">The sequence shown here is derived from an EMBL/GenBank/DDBJ whole genome shotgun (WGS) entry which is preliminary data.</text>
</comment>
<gene>
    <name evidence="1" type="ORF">QAD02_018353</name>
</gene>
<evidence type="ECO:0000313" key="1">
    <source>
        <dbReference type="EMBL" id="KAJ8682561.1"/>
    </source>
</evidence>
<proteinExistence type="predicted"/>
<dbReference type="Proteomes" id="UP001239111">
    <property type="component" value="Chromosome 1"/>
</dbReference>
<keyword evidence="2" id="KW-1185">Reference proteome</keyword>
<accession>A0ACC2PHQ5</accession>
<protein>
    <submittedName>
        <fullName evidence="1">Uncharacterized protein</fullName>
    </submittedName>
</protein>
<evidence type="ECO:0000313" key="2">
    <source>
        <dbReference type="Proteomes" id="UP001239111"/>
    </source>
</evidence>
<dbReference type="EMBL" id="CM056741">
    <property type="protein sequence ID" value="KAJ8682561.1"/>
    <property type="molecule type" value="Genomic_DNA"/>
</dbReference>
<reference evidence="1" key="1">
    <citation type="submission" date="2023-04" db="EMBL/GenBank/DDBJ databases">
        <title>A chromosome-level genome assembly of the parasitoid wasp Eretmocerus hayati.</title>
        <authorList>
            <person name="Zhong Y."/>
            <person name="Liu S."/>
            <person name="Liu Y."/>
        </authorList>
    </citation>
    <scope>NUCLEOTIDE SEQUENCE</scope>
    <source>
        <strain evidence="1">ZJU_SS_LIU_2023</strain>
    </source>
</reference>
<name>A0ACC2PHQ5_9HYME</name>
<sequence>MAHERLIASILEIMLISLQCMEKAVQQFGSLRIRRWWVRPHIQEELRQQYGALTTIFIYFHLRDNEDIYNHFGTTVEHFDILLRYLRVTLTRYSPRGSLEPELKLAAVLSFLVHNVTLRCVELFCRIGHSTNMYKIIPEVCRTIVGVLRDQYVVLPSTPEEWLAVTQAFYDRYQIVHCFGALDSKHLRIKTPPHSGALFFNRKRFYSIHPMAVVDSVRRFLWVSAGDFGTYERNSTLFN</sequence>